<evidence type="ECO:0000256" key="1">
    <source>
        <dbReference type="SAM" id="Phobius"/>
    </source>
</evidence>
<evidence type="ECO:0000313" key="3">
    <source>
        <dbReference type="Proteomes" id="UP001432027"/>
    </source>
</evidence>
<evidence type="ECO:0008006" key="4">
    <source>
        <dbReference type="Google" id="ProtNLM"/>
    </source>
</evidence>
<accession>A0AAV5TJV2</accession>
<sequence>MDSGQFEQATILVHLASFFGFTTNVMAFLTIRYNAHLHTSFKLFIFRFGFICACLAANNSFVLVLNSSWFIHKPTGWNGTDMSLPYRVL</sequence>
<keyword evidence="1" id="KW-0812">Transmembrane</keyword>
<name>A0AAV5TJV2_9BILA</name>
<keyword evidence="1" id="KW-0472">Membrane</keyword>
<organism evidence="2 3">
    <name type="scientific">Pristionchus entomophagus</name>
    <dbReference type="NCBI Taxonomy" id="358040"/>
    <lineage>
        <taxon>Eukaryota</taxon>
        <taxon>Metazoa</taxon>
        <taxon>Ecdysozoa</taxon>
        <taxon>Nematoda</taxon>
        <taxon>Chromadorea</taxon>
        <taxon>Rhabditida</taxon>
        <taxon>Rhabditina</taxon>
        <taxon>Diplogasteromorpha</taxon>
        <taxon>Diplogasteroidea</taxon>
        <taxon>Neodiplogasteridae</taxon>
        <taxon>Pristionchus</taxon>
    </lineage>
</organism>
<keyword evidence="1" id="KW-1133">Transmembrane helix</keyword>
<dbReference type="AlphaFoldDB" id="A0AAV5TJV2"/>
<evidence type="ECO:0000313" key="2">
    <source>
        <dbReference type="EMBL" id="GMS94562.1"/>
    </source>
</evidence>
<gene>
    <name evidence="2" type="ORF">PENTCL1PPCAC_16738</name>
</gene>
<reference evidence="2" key="1">
    <citation type="submission" date="2023-10" db="EMBL/GenBank/DDBJ databases">
        <title>Genome assembly of Pristionchus species.</title>
        <authorList>
            <person name="Yoshida K."/>
            <person name="Sommer R.J."/>
        </authorList>
    </citation>
    <scope>NUCLEOTIDE SEQUENCE</scope>
    <source>
        <strain evidence="2">RS0144</strain>
    </source>
</reference>
<protein>
    <recommendedName>
        <fullName evidence="4">7TM GPCR serpentine receptor class x (Srx) domain-containing protein</fullName>
    </recommendedName>
</protein>
<proteinExistence type="predicted"/>
<comment type="caution">
    <text evidence="2">The sequence shown here is derived from an EMBL/GenBank/DDBJ whole genome shotgun (WGS) entry which is preliminary data.</text>
</comment>
<dbReference type="Proteomes" id="UP001432027">
    <property type="component" value="Unassembled WGS sequence"/>
</dbReference>
<feature type="transmembrane region" description="Helical" evidence="1">
    <location>
        <begin position="12"/>
        <end position="31"/>
    </location>
</feature>
<keyword evidence="3" id="KW-1185">Reference proteome</keyword>
<dbReference type="EMBL" id="BTSX01000004">
    <property type="protein sequence ID" value="GMS94562.1"/>
    <property type="molecule type" value="Genomic_DNA"/>
</dbReference>
<feature type="transmembrane region" description="Helical" evidence="1">
    <location>
        <begin position="43"/>
        <end position="65"/>
    </location>
</feature>